<dbReference type="OrthoDB" id="9798208at2"/>
<feature type="domain" description="Thioesterase" evidence="3">
    <location>
        <begin position="53"/>
        <end position="130"/>
    </location>
</feature>
<dbReference type="GO" id="GO:0005829">
    <property type="term" value="C:cytosol"/>
    <property type="evidence" value="ECO:0007669"/>
    <property type="project" value="TreeGrafter"/>
</dbReference>
<evidence type="ECO:0000313" key="4">
    <source>
        <dbReference type="EMBL" id="ASP38361.1"/>
    </source>
</evidence>
<dbReference type="PANTHER" id="PTHR43240">
    <property type="entry name" value="1,4-DIHYDROXY-2-NAPHTHOYL-COA THIOESTERASE 1"/>
    <property type="match status" value="1"/>
</dbReference>
<evidence type="ECO:0000259" key="3">
    <source>
        <dbReference type="Pfam" id="PF03061"/>
    </source>
</evidence>
<dbReference type="InterPro" id="IPR003736">
    <property type="entry name" value="PAAI_dom"/>
</dbReference>
<evidence type="ECO:0000313" key="5">
    <source>
        <dbReference type="Proteomes" id="UP000202440"/>
    </source>
</evidence>
<dbReference type="PANTHER" id="PTHR43240:SF5">
    <property type="entry name" value="1,4-DIHYDROXY-2-NAPHTHOYL-COA THIOESTERASE 1"/>
    <property type="match status" value="1"/>
</dbReference>
<dbReference type="EMBL" id="CP022530">
    <property type="protein sequence ID" value="ASP38361.1"/>
    <property type="molecule type" value="Genomic_DNA"/>
</dbReference>
<dbReference type="Pfam" id="PF03061">
    <property type="entry name" value="4HBT"/>
    <property type="match status" value="1"/>
</dbReference>
<reference evidence="4 5" key="1">
    <citation type="submission" date="2017-07" db="EMBL/GenBank/DDBJ databases">
        <title>Annotated genome sequence of Bacterioplanes sanyensis isolated from Red Sea.</title>
        <authorList>
            <person name="Rehman Z.U."/>
        </authorList>
    </citation>
    <scope>NUCLEOTIDE SEQUENCE [LARGE SCALE GENOMIC DNA]</scope>
    <source>
        <strain evidence="4 5">NV9</strain>
    </source>
</reference>
<comment type="similarity">
    <text evidence="1">Belongs to the thioesterase PaaI family.</text>
</comment>
<dbReference type="SUPFAM" id="SSF54637">
    <property type="entry name" value="Thioesterase/thiol ester dehydrase-isomerase"/>
    <property type="match status" value="1"/>
</dbReference>
<dbReference type="RefSeq" id="WP_094059557.1">
    <property type="nucleotide sequence ID" value="NZ_CP022530.1"/>
</dbReference>
<keyword evidence="5" id="KW-1185">Reference proteome</keyword>
<accession>A0A222FIW6</accession>
<dbReference type="AlphaFoldDB" id="A0A222FIW6"/>
<evidence type="ECO:0000256" key="2">
    <source>
        <dbReference type="ARBA" id="ARBA00022801"/>
    </source>
</evidence>
<dbReference type="Proteomes" id="UP000202440">
    <property type="component" value="Chromosome"/>
</dbReference>
<dbReference type="CDD" id="cd03443">
    <property type="entry name" value="PaaI_thioesterase"/>
    <property type="match status" value="1"/>
</dbReference>
<dbReference type="InterPro" id="IPR029069">
    <property type="entry name" value="HotDog_dom_sf"/>
</dbReference>
<organism evidence="4 5">
    <name type="scientific">Bacterioplanes sanyensis</name>
    <dbReference type="NCBI Taxonomy" id="1249553"/>
    <lineage>
        <taxon>Bacteria</taxon>
        <taxon>Pseudomonadati</taxon>
        <taxon>Pseudomonadota</taxon>
        <taxon>Gammaproteobacteria</taxon>
        <taxon>Oceanospirillales</taxon>
        <taxon>Oceanospirillaceae</taxon>
        <taxon>Bacterioplanes</taxon>
    </lineage>
</organism>
<protein>
    <submittedName>
        <fullName evidence="4">Esterase</fullName>
    </submittedName>
</protein>
<dbReference type="InterPro" id="IPR006683">
    <property type="entry name" value="Thioestr_dom"/>
</dbReference>
<gene>
    <name evidence="4" type="ORF">CHH28_06565</name>
</gene>
<dbReference type="Gene3D" id="3.10.129.10">
    <property type="entry name" value="Hotdog Thioesterase"/>
    <property type="match status" value="1"/>
</dbReference>
<dbReference type="NCBIfam" id="TIGR00369">
    <property type="entry name" value="unchar_dom_1"/>
    <property type="match status" value="1"/>
</dbReference>
<dbReference type="GO" id="GO:0061522">
    <property type="term" value="F:1,4-dihydroxy-2-naphthoyl-CoA thioesterase activity"/>
    <property type="evidence" value="ECO:0007669"/>
    <property type="project" value="TreeGrafter"/>
</dbReference>
<proteinExistence type="inferred from homology"/>
<keyword evidence="2" id="KW-0378">Hydrolase</keyword>
<evidence type="ECO:0000256" key="1">
    <source>
        <dbReference type="ARBA" id="ARBA00008324"/>
    </source>
</evidence>
<dbReference type="KEGG" id="bsan:CHH28_06565"/>
<sequence length="145" mass="15609">MSAIWFAKPDIEDMNRQMQGTACSNLGIEITEVGDDYVRGTMPADERTLQPVGLVHGGANVLLAETLGSMAANLVVDPSQQYCVGQEINANHIRGVRSGTLTGTARAVHCGRSSQVWEIRIENSDGKLSCISRLTMAVVAAQNHR</sequence>
<name>A0A222FIW6_9GAMM</name>